<protein>
    <submittedName>
        <fullName evidence="2">Uncharacterized protein</fullName>
    </submittedName>
</protein>
<dbReference type="Gramene" id="OPUNC05G17570.1">
    <property type="protein sequence ID" value="OPUNC05G17570.1"/>
    <property type="gene ID" value="OPUNC05G17570"/>
</dbReference>
<dbReference type="Proteomes" id="UP000026962">
    <property type="component" value="Chromosome 5"/>
</dbReference>
<feature type="region of interest" description="Disordered" evidence="1">
    <location>
        <begin position="202"/>
        <end position="289"/>
    </location>
</feature>
<dbReference type="PANTHER" id="PTHR35829:SF3">
    <property type="entry name" value="OS05G0470900 PROTEIN"/>
    <property type="match status" value="1"/>
</dbReference>
<dbReference type="HOGENOM" id="CLU_610281_0_0_1"/>
<sequence length="457" mass="48991">MEIVTARGRGYEEEGSKRRQRRRKVSDGHVVAQLLDSPLPTPRRSCCGSSSSVAGTPRSAVRCGGSPVAPSSSLPPSSPQRTHVPFSWESSPGVPKDACGRKVVREVLPPRPPPGRGGGGDGGTGTTPAHAHARAYFGNTTETTSSDDDDADDTFSDALDRISASDRFAAFSSRLSSIDGAGSLRLPSFIMDRFLPAANAIATTSADKHPKKTPRRSARSSKQDEEATASARRRAQSLRRASGREQPKQPPPRHVSTLQHKESEPLPPPPPPRHSRDIDEETQSDEMSPRSCGFMLFLPWSVKPVLCGFVRSRPSRADASTTASSPPRRSVTLGNALEKEKEKEKEKSKLRGGGDPSRWSDEKSGSGREWSSPGWGTAILGTSKRYCADARKALSRLGRSATDGRGSPRVTGERRSGKPAAAASPRRSTSGEIPPLSPPSESWLSHARGSSTLSNKR</sequence>
<dbReference type="OMA" id="MEIVTAR"/>
<name>A0A0E0L3N9_ORYPU</name>
<evidence type="ECO:0000313" key="2">
    <source>
        <dbReference type="EnsemblPlants" id="OPUNC05G17570.1"/>
    </source>
</evidence>
<dbReference type="PANTHER" id="PTHR35829">
    <property type="entry name" value="OS05G0470900 PROTEIN"/>
    <property type="match status" value="1"/>
</dbReference>
<proteinExistence type="predicted"/>
<keyword evidence="3" id="KW-1185">Reference proteome</keyword>
<dbReference type="eggNOG" id="ENOG502RZ67">
    <property type="taxonomic scope" value="Eukaryota"/>
</dbReference>
<dbReference type="Pfam" id="PF05097">
    <property type="entry name" value="DUF688"/>
    <property type="match status" value="1"/>
</dbReference>
<dbReference type="EnsemblPlants" id="OPUNC05G17570.1">
    <property type="protein sequence ID" value="OPUNC05G17570.1"/>
    <property type="gene ID" value="OPUNC05G17570"/>
</dbReference>
<feature type="compositionally biased region" description="Gly residues" evidence="1">
    <location>
        <begin position="116"/>
        <end position="125"/>
    </location>
</feature>
<reference evidence="2" key="1">
    <citation type="submission" date="2015-04" db="UniProtKB">
        <authorList>
            <consortium name="EnsemblPlants"/>
        </authorList>
    </citation>
    <scope>IDENTIFICATION</scope>
</reference>
<feature type="region of interest" description="Disordered" evidence="1">
    <location>
        <begin position="314"/>
        <end position="379"/>
    </location>
</feature>
<dbReference type="AlphaFoldDB" id="A0A0E0L3N9"/>
<reference evidence="2" key="2">
    <citation type="submission" date="2018-05" db="EMBL/GenBank/DDBJ databases">
        <title>OpunRS2 (Oryza punctata Reference Sequence Version 2).</title>
        <authorList>
            <person name="Zhang J."/>
            <person name="Kudrna D."/>
            <person name="Lee S."/>
            <person name="Talag J."/>
            <person name="Welchert J."/>
            <person name="Wing R.A."/>
        </authorList>
    </citation>
    <scope>NUCLEOTIDE SEQUENCE [LARGE SCALE GENOMIC DNA]</scope>
</reference>
<feature type="region of interest" description="Disordered" evidence="1">
    <location>
        <begin position="395"/>
        <end position="457"/>
    </location>
</feature>
<feature type="region of interest" description="Disordered" evidence="1">
    <location>
        <begin position="1"/>
        <end position="132"/>
    </location>
</feature>
<evidence type="ECO:0000313" key="3">
    <source>
        <dbReference type="Proteomes" id="UP000026962"/>
    </source>
</evidence>
<feature type="compositionally biased region" description="Polar residues" evidence="1">
    <location>
        <begin position="448"/>
        <end position="457"/>
    </location>
</feature>
<feature type="compositionally biased region" description="Polar residues" evidence="1">
    <location>
        <begin position="318"/>
        <end position="327"/>
    </location>
</feature>
<feature type="compositionally biased region" description="Low complexity" evidence="1">
    <location>
        <begin position="418"/>
        <end position="431"/>
    </location>
</feature>
<feature type="compositionally biased region" description="Basic residues" evidence="1">
    <location>
        <begin position="209"/>
        <end position="219"/>
    </location>
</feature>
<feature type="compositionally biased region" description="Basic and acidic residues" evidence="1">
    <location>
        <begin position="337"/>
        <end position="349"/>
    </location>
</feature>
<organism evidence="2">
    <name type="scientific">Oryza punctata</name>
    <name type="common">Red rice</name>
    <dbReference type="NCBI Taxonomy" id="4537"/>
    <lineage>
        <taxon>Eukaryota</taxon>
        <taxon>Viridiplantae</taxon>
        <taxon>Streptophyta</taxon>
        <taxon>Embryophyta</taxon>
        <taxon>Tracheophyta</taxon>
        <taxon>Spermatophyta</taxon>
        <taxon>Magnoliopsida</taxon>
        <taxon>Liliopsida</taxon>
        <taxon>Poales</taxon>
        <taxon>Poaceae</taxon>
        <taxon>BOP clade</taxon>
        <taxon>Oryzoideae</taxon>
        <taxon>Oryzeae</taxon>
        <taxon>Oryzinae</taxon>
        <taxon>Oryza</taxon>
    </lineage>
</organism>
<feature type="compositionally biased region" description="Low complexity" evidence="1">
    <location>
        <begin position="66"/>
        <end position="75"/>
    </location>
</feature>
<accession>A0A0E0L3N9</accession>
<dbReference type="InterPro" id="IPR007789">
    <property type="entry name" value="DUF688"/>
</dbReference>
<evidence type="ECO:0000256" key="1">
    <source>
        <dbReference type="SAM" id="MobiDB-lite"/>
    </source>
</evidence>